<reference evidence="3" key="1">
    <citation type="submission" date="2014-03" db="EMBL/GenBank/DDBJ databases">
        <authorList>
            <person name="Casaregola S."/>
        </authorList>
    </citation>
    <scope>NUCLEOTIDE SEQUENCE [LARGE SCALE GENOMIC DNA]</scope>
    <source>
        <strain evidence="3">CLIB 918</strain>
    </source>
</reference>
<dbReference type="Proteomes" id="UP000242525">
    <property type="component" value="Unassembled WGS sequence"/>
</dbReference>
<dbReference type="InterPro" id="IPR000719">
    <property type="entry name" value="Prot_kinase_dom"/>
</dbReference>
<feature type="compositionally biased region" description="Low complexity" evidence="1">
    <location>
        <begin position="528"/>
        <end position="537"/>
    </location>
</feature>
<organism evidence="3 4">
    <name type="scientific">Geotrichum candidum</name>
    <name type="common">Oospora lactis</name>
    <name type="synonym">Dipodascus geotrichum</name>
    <dbReference type="NCBI Taxonomy" id="1173061"/>
    <lineage>
        <taxon>Eukaryota</taxon>
        <taxon>Fungi</taxon>
        <taxon>Dikarya</taxon>
        <taxon>Ascomycota</taxon>
        <taxon>Saccharomycotina</taxon>
        <taxon>Dipodascomycetes</taxon>
        <taxon>Dipodascales</taxon>
        <taxon>Dipodascaceae</taxon>
        <taxon>Geotrichum</taxon>
    </lineage>
</organism>
<keyword evidence="3" id="KW-0418">Kinase</keyword>
<feature type="region of interest" description="Disordered" evidence="1">
    <location>
        <begin position="16"/>
        <end position="51"/>
    </location>
</feature>
<keyword evidence="4" id="KW-1185">Reference proteome</keyword>
<protein>
    <submittedName>
        <fullName evidence="3">Similar to Saccharomyces cerevisiae YLR248W RCK2 Protein kinase involved in the response to oxidative and osmotic stress</fullName>
    </submittedName>
</protein>
<dbReference type="PANTHER" id="PTHR24347">
    <property type="entry name" value="SERINE/THREONINE-PROTEIN KINASE"/>
    <property type="match status" value="1"/>
</dbReference>
<sequence>MFDNLKNFIRNGKQAHQHYAGATSSRSLNQQKTQVMSPTLAPTSSEPTTAASNVTVEATPIYANRDAEIADTTTPAATTPTTQKKKKFDEAILAQMVEEEKRQSSKLPSYAGITDRYRLIEKMGDGAFSIVYKAHDLVSNEYVAIKIVSKQQLDASENSNRVHGKAKKDEELNQRSTILKEVAIMRQLKHKNIVQLLDFIETDEHYFIVLELVPGGELFHQIVRLTYFSEDLARYVIIQVAEAIKYLHEEAGVVHRDIKPENLLFYPIPFTPSKKRVFRKGDDEAEKQDEGLFIPGKGAGTIGTVKLADFGLSKIIWDQNTKTPCGTVGYTAPEIVNDQRYSKAVDMWALGCVLYTILCGFPPFYDESIQALTEKVARGEFTFLSPWWDDISFEAKDLVNKLLTIDPKRRYNIHQFLAHPWIQKGYEQMNASETAADEVSETQPHDVDVDNSTAFAGHTPGAPGKSKAALNPASIAMREAFDVFSAVHRMKEENNNGIAELGAFAEEDEEEETEALEKGVNNMAISEQSQQPQVPARAPRRRHQQQLQQKAFFELNMDGATLLGRRKKVQVAAN</sequence>
<evidence type="ECO:0000313" key="3">
    <source>
        <dbReference type="EMBL" id="CDO52058.1"/>
    </source>
</evidence>
<dbReference type="OrthoDB" id="1738954at2759"/>
<dbReference type="Pfam" id="PF00069">
    <property type="entry name" value="Pkinase"/>
    <property type="match status" value="1"/>
</dbReference>
<dbReference type="InterPro" id="IPR011009">
    <property type="entry name" value="Kinase-like_dom_sf"/>
</dbReference>
<keyword evidence="3" id="KW-0808">Transferase</keyword>
<feature type="region of interest" description="Disordered" evidence="1">
    <location>
        <begin position="525"/>
        <end position="548"/>
    </location>
</feature>
<feature type="domain" description="Protein kinase" evidence="2">
    <location>
        <begin position="117"/>
        <end position="422"/>
    </location>
</feature>
<dbReference type="GO" id="GO:0005524">
    <property type="term" value="F:ATP binding"/>
    <property type="evidence" value="ECO:0007669"/>
    <property type="project" value="InterPro"/>
</dbReference>
<dbReference type="InterPro" id="IPR008271">
    <property type="entry name" value="Ser/Thr_kinase_AS"/>
</dbReference>
<evidence type="ECO:0000313" key="4">
    <source>
        <dbReference type="Proteomes" id="UP000242525"/>
    </source>
</evidence>
<proteinExistence type="predicted"/>
<accession>A0A0J9X3Q0</accession>
<dbReference type="PROSITE" id="PS50011">
    <property type="entry name" value="PROTEIN_KINASE_DOM"/>
    <property type="match status" value="1"/>
</dbReference>
<evidence type="ECO:0000259" key="2">
    <source>
        <dbReference type="PROSITE" id="PS50011"/>
    </source>
</evidence>
<dbReference type="SUPFAM" id="SSF56112">
    <property type="entry name" value="Protein kinase-like (PK-like)"/>
    <property type="match status" value="1"/>
</dbReference>
<dbReference type="EMBL" id="CCBN010000002">
    <property type="protein sequence ID" value="CDO52058.1"/>
    <property type="molecule type" value="Genomic_DNA"/>
</dbReference>
<dbReference type="PROSITE" id="PS00108">
    <property type="entry name" value="PROTEIN_KINASE_ST"/>
    <property type="match status" value="1"/>
</dbReference>
<evidence type="ECO:0000256" key="1">
    <source>
        <dbReference type="SAM" id="MobiDB-lite"/>
    </source>
</evidence>
<name>A0A0J9X3Q0_GEOCN</name>
<dbReference type="AlphaFoldDB" id="A0A0J9X3Q0"/>
<dbReference type="Gene3D" id="1.10.510.10">
    <property type="entry name" value="Transferase(Phosphotransferase) domain 1"/>
    <property type="match status" value="1"/>
</dbReference>
<comment type="caution">
    <text evidence="3">The sequence shown here is derived from an EMBL/GenBank/DDBJ whole genome shotgun (WGS) entry which is preliminary data.</text>
</comment>
<dbReference type="STRING" id="1173061.A0A0J9X3Q0"/>
<dbReference type="CDD" id="cd14096">
    <property type="entry name" value="STKc_RCK1-like"/>
    <property type="match status" value="1"/>
</dbReference>
<gene>
    <name evidence="3" type="ORF">BN980_GECA02s05246g</name>
</gene>
<feature type="compositionally biased region" description="Polar residues" evidence="1">
    <location>
        <begin position="22"/>
        <end position="51"/>
    </location>
</feature>
<dbReference type="SMART" id="SM00220">
    <property type="entry name" value="S_TKc"/>
    <property type="match status" value="1"/>
</dbReference>
<dbReference type="GO" id="GO:0004672">
    <property type="term" value="F:protein kinase activity"/>
    <property type="evidence" value="ECO:0007669"/>
    <property type="project" value="InterPro"/>
</dbReference>